<gene>
    <name evidence="4" type="ORF">MAR_003200</name>
</gene>
<dbReference type="Proteomes" id="UP001164746">
    <property type="component" value="Chromosome 16"/>
</dbReference>
<dbReference type="Pfam" id="PF13359">
    <property type="entry name" value="DDE_Tnp_4"/>
    <property type="match status" value="1"/>
</dbReference>
<evidence type="ECO:0000259" key="3">
    <source>
        <dbReference type="Pfam" id="PF13359"/>
    </source>
</evidence>
<sequence>MYFGKKECQSKSQSPCARGLQSQLYSDFKSNTTLKALIGCDLNDSMFVSELLTGSISNKALTLQSDLND</sequence>
<name>A0ABY7G5C1_MYAAR</name>
<evidence type="ECO:0000256" key="1">
    <source>
        <dbReference type="ARBA" id="ARBA00001968"/>
    </source>
</evidence>
<protein>
    <recommendedName>
        <fullName evidence="3">DDE Tnp4 domain-containing protein</fullName>
    </recommendedName>
</protein>
<accession>A0ABY7G5C1</accession>
<dbReference type="InterPro" id="IPR027806">
    <property type="entry name" value="HARBI1_dom"/>
</dbReference>
<keyword evidence="2" id="KW-0479">Metal-binding</keyword>
<keyword evidence="5" id="KW-1185">Reference proteome</keyword>
<dbReference type="EMBL" id="CP111027">
    <property type="protein sequence ID" value="WAR29632.1"/>
    <property type="molecule type" value="Genomic_DNA"/>
</dbReference>
<feature type="domain" description="DDE Tnp4" evidence="3">
    <location>
        <begin position="15"/>
        <end position="68"/>
    </location>
</feature>
<proteinExistence type="predicted"/>
<reference evidence="4" key="1">
    <citation type="submission" date="2022-11" db="EMBL/GenBank/DDBJ databases">
        <title>Centuries of genome instability and evolution in soft-shell clam transmissible cancer (bioRxiv).</title>
        <authorList>
            <person name="Hart S.F.M."/>
            <person name="Yonemitsu M.A."/>
            <person name="Giersch R.M."/>
            <person name="Beal B.F."/>
            <person name="Arriagada G."/>
            <person name="Davis B.W."/>
            <person name="Ostrander E.A."/>
            <person name="Goff S.P."/>
            <person name="Metzger M.J."/>
        </authorList>
    </citation>
    <scope>NUCLEOTIDE SEQUENCE</scope>
    <source>
        <strain evidence="4">MELC-2E11</strain>
        <tissue evidence="4">Siphon/mantle</tissue>
    </source>
</reference>
<evidence type="ECO:0000313" key="5">
    <source>
        <dbReference type="Proteomes" id="UP001164746"/>
    </source>
</evidence>
<comment type="cofactor">
    <cofactor evidence="1">
        <name>a divalent metal cation</name>
        <dbReference type="ChEBI" id="CHEBI:60240"/>
    </cofactor>
</comment>
<evidence type="ECO:0000256" key="2">
    <source>
        <dbReference type="ARBA" id="ARBA00022723"/>
    </source>
</evidence>
<feature type="non-terminal residue" evidence="4">
    <location>
        <position position="69"/>
    </location>
</feature>
<organism evidence="4 5">
    <name type="scientific">Mya arenaria</name>
    <name type="common">Soft-shell clam</name>
    <dbReference type="NCBI Taxonomy" id="6604"/>
    <lineage>
        <taxon>Eukaryota</taxon>
        <taxon>Metazoa</taxon>
        <taxon>Spiralia</taxon>
        <taxon>Lophotrochozoa</taxon>
        <taxon>Mollusca</taxon>
        <taxon>Bivalvia</taxon>
        <taxon>Autobranchia</taxon>
        <taxon>Heteroconchia</taxon>
        <taxon>Euheterodonta</taxon>
        <taxon>Imparidentia</taxon>
        <taxon>Neoheterodontei</taxon>
        <taxon>Myida</taxon>
        <taxon>Myoidea</taxon>
        <taxon>Myidae</taxon>
        <taxon>Mya</taxon>
    </lineage>
</organism>
<evidence type="ECO:0000313" key="4">
    <source>
        <dbReference type="EMBL" id="WAR29632.1"/>
    </source>
</evidence>